<gene>
    <name evidence="1" type="ORF">PRLR5076_09730</name>
</gene>
<evidence type="ECO:0000313" key="1">
    <source>
        <dbReference type="EMBL" id="GJG58122.1"/>
    </source>
</evidence>
<dbReference type="EMBL" id="BPUB01000001">
    <property type="protein sequence ID" value="GJG58122.1"/>
    <property type="molecule type" value="Genomic_DNA"/>
</dbReference>
<sequence length="85" mass="9735">MYIPQSIIIKSVGVDPNNGGTSVNGIHSYQGQYIPFVGRKTHNDVQFKATIFKKQDGYHVIFHKYIERDLMHRSEAWETGKGLIK</sequence>
<dbReference type="Proteomes" id="UP000825483">
    <property type="component" value="Unassembled WGS sequence"/>
</dbReference>
<reference evidence="1" key="1">
    <citation type="journal article" date="2022" name="Int. J. Syst. Evol. Microbiol.">
        <title>Prevotella lacticifex sp. nov., isolated from the rumen of cows.</title>
        <authorList>
            <person name="Shinkai T."/>
            <person name="Ikeyama N."/>
            <person name="Kumagai M."/>
            <person name="Ohmori H."/>
            <person name="Sakamoto M."/>
            <person name="Ohkuma M."/>
            <person name="Mitsumori M."/>
        </authorList>
    </citation>
    <scope>NUCLEOTIDE SEQUENCE</scope>
    <source>
        <strain evidence="1">R5076</strain>
    </source>
</reference>
<name>A0A9R1C8R9_9BACT</name>
<proteinExistence type="predicted"/>
<organism evidence="1 2">
    <name type="scientific">Prevotella lacticifex</name>
    <dbReference type="NCBI Taxonomy" id="2854755"/>
    <lineage>
        <taxon>Bacteria</taxon>
        <taxon>Pseudomonadati</taxon>
        <taxon>Bacteroidota</taxon>
        <taxon>Bacteroidia</taxon>
        <taxon>Bacteroidales</taxon>
        <taxon>Prevotellaceae</taxon>
        <taxon>Prevotella</taxon>
    </lineage>
</organism>
<evidence type="ECO:0000313" key="2">
    <source>
        <dbReference type="Proteomes" id="UP000825483"/>
    </source>
</evidence>
<dbReference type="AlphaFoldDB" id="A0A9R1C8R9"/>
<keyword evidence="2" id="KW-1185">Reference proteome</keyword>
<accession>A0A9R1C8R9</accession>
<protein>
    <submittedName>
        <fullName evidence="1">Uncharacterized protein</fullName>
    </submittedName>
</protein>
<comment type="caution">
    <text evidence="1">The sequence shown here is derived from an EMBL/GenBank/DDBJ whole genome shotgun (WGS) entry which is preliminary data.</text>
</comment>